<dbReference type="STRING" id="1798375.A2773_02690"/>
<dbReference type="PANTHER" id="PTHR12532">
    <property type="entry name" value="TRANSLATIONAL ACTIVATOR OF CYTOCHROME C OXIDASE 1"/>
    <property type="match status" value="1"/>
</dbReference>
<comment type="subcellular location">
    <subcellularLocation>
        <location evidence="4">Cytoplasm</location>
    </subcellularLocation>
</comment>
<evidence type="ECO:0000256" key="3">
    <source>
        <dbReference type="ARBA" id="ARBA00023163"/>
    </source>
</evidence>
<dbReference type="FunFam" id="1.10.10.200:FF:000002">
    <property type="entry name" value="Probable transcriptional regulatory protein CLM62_37755"/>
    <property type="match status" value="1"/>
</dbReference>
<dbReference type="InterPro" id="IPR049083">
    <property type="entry name" value="TACO1_YebC_N"/>
</dbReference>
<reference evidence="7 8" key="1">
    <citation type="journal article" date="2016" name="Nat. Commun.">
        <title>Thousands of microbial genomes shed light on interconnected biogeochemical processes in an aquifer system.</title>
        <authorList>
            <person name="Anantharaman K."/>
            <person name="Brown C.T."/>
            <person name="Hug L.A."/>
            <person name="Sharon I."/>
            <person name="Castelle C.J."/>
            <person name="Probst A.J."/>
            <person name="Thomas B.C."/>
            <person name="Singh A."/>
            <person name="Wilkins M.J."/>
            <person name="Karaoz U."/>
            <person name="Brodie E.L."/>
            <person name="Williams K.H."/>
            <person name="Hubbard S.S."/>
            <person name="Banfield J.F."/>
        </authorList>
    </citation>
    <scope>NUCLEOTIDE SEQUENCE [LARGE SCALE GENOMIC DNA]</scope>
</reference>
<accession>A0A1F5ZQ84</accession>
<dbReference type="InterPro" id="IPR026564">
    <property type="entry name" value="Transcrip_reg_TACO1-like_dom3"/>
</dbReference>
<dbReference type="GO" id="GO:0006355">
    <property type="term" value="P:regulation of DNA-templated transcription"/>
    <property type="evidence" value="ECO:0007669"/>
    <property type="project" value="UniProtKB-UniRule"/>
</dbReference>
<dbReference type="Pfam" id="PF01709">
    <property type="entry name" value="Transcrip_reg"/>
    <property type="match status" value="1"/>
</dbReference>
<keyword evidence="4" id="KW-0963">Cytoplasm</keyword>
<dbReference type="HAMAP" id="MF_00693">
    <property type="entry name" value="Transcrip_reg_TACO1"/>
    <property type="match status" value="1"/>
</dbReference>
<dbReference type="InterPro" id="IPR002876">
    <property type="entry name" value="Transcrip_reg_TACO1-like"/>
</dbReference>
<gene>
    <name evidence="7" type="ORF">A2773_02690</name>
</gene>
<dbReference type="GO" id="GO:0003677">
    <property type="term" value="F:DNA binding"/>
    <property type="evidence" value="ECO:0007669"/>
    <property type="project" value="UniProtKB-UniRule"/>
</dbReference>
<dbReference type="AlphaFoldDB" id="A0A1F5ZQ84"/>
<comment type="similarity">
    <text evidence="1 4">Belongs to the TACO1 family.</text>
</comment>
<evidence type="ECO:0000259" key="6">
    <source>
        <dbReference type="Pfam" id="PF20772"/>
    </source>
</evidence>
<dbReference type="Proteomes" id="UP000177383">
    <property type="component" value="Unassembled WGS sequence"/>
</dbReference>
<dbReference type="GO" id="GO:0005737">
    <property type="term" value="C:cytoplasm"/>
    <property type="evidence" value="ECO:0007669"/>
    <property type="project" value="UniProtKB-SubCell"/>
</dbReference>
<evidence type="ECO:0000313" key="8">
    <source>
        <dbReference type="Proteomes" id="UP000177383"/>
    </source>
</evidence>
<dbReference type="NCBIfam" id="NF009044">
    <property type="entry name" value="PRK12378.1"/>
    <property type="match status" value="1"/>
</dbReference>
<protein>
    <recommendedName>
        <fullName evidence="4">Probable transcriptional regulatory protein A2773_02690</fullName>
    </recommendedName>
</protein>
<proteinExistence type="inferred from homology"/>
<dbReference type="Pfam" id="PF20772">
    <property type="entry name" value="TACO1_YebC_N"/>
    <property type="match status" value="1"/>
</dbReference>
<evidence type="ECO:0000256" key="4">
    <source>
        <dbReference type="HAMAP-Rule" id="MF_00693"/>
    </source>
</evidence>
<evidence type="ECO:0000256" key="1">
    <source>
        <dbReference type="ARBA" id="ARBA00008724"/>
    </source>
</evidence>
<evidence type="ECO:0000313" key="7">
    <source>
        <dbReference type="EMBL" id="OGG14666.1"/>
    </source>
</evidence>
<feature type="domain" description="TACO1/YebC-like N-terminal" evidence="6">
    <location>
        <begin position="5"/>
        <end position="78"/>
    </location>
</feature>
<dbReference type="InterPro" id="IPR048300">
    <property type="entry name" value="TACO1_YebC-like_2nd/3rd_dom"/>
</dbReference>
<dbReference type="Gene3D" id="3.30.70.980">
    <property type="match status" value="2"/>
</dbReference>
<dbReference type="SUPFAM" id="SSF75625">
    <property type="entry name" value="YebC-like"/>
    <property type="match status" value="1"/>
</dbReference>
<comment type="caution">
    <text evidence="7">The sequence shown here is derived from an EMBL/GenBank/DDBJ whole genome shotgun (WGS) entry which is preliminary data.</text>
</comment>
<dbReference type="PANTHER" id="PTHR12532:SF0">
    <property type="entry name" value="TRANSLATIONAL ACTIVATOR OF CYTOCHROME C OXIDASE 1"/>
    <property type="match status" value="1"/>
</dbReference>
<keyword evidence="3 4" id="KW-0804">Transcription</keyword>
<dbReference type="InterPro" id="IPR017856">
    <property type="entry name" value="Integrase-like_N"/>
</dbReference>
<feature type="domain" description="TACO1/YebC-like second and third" evidence="5">
    <location>
        <begin position="85"/>
        <end position="238"/>
    </location>
</feature>
<sequence>MSGHSKWSKVKHQKESTDAAKGKIFTKMASSIIIAVKEGGGIADPASNFRLRLAIEKARSVNMPKENIERAIEKGKGKSGEGSLERVVYEAYGPGKSGLIIEAATDNHQRAAAEVKNTLDRGGGVLASPGSVSYLFKHAGMLIINKDNINIDSAMNLAIEAGGDDIEEMGDKYIIWTDPSKLHQVAEYIGKKGITLTASELIYKPTITTKLSDGEKKQVQNLVSALSDIEDVQKVYTSLDDETNLS</sequence>
<dbReference type="InterPro" id="IPR029072">
    <property type="entry name" value="YebC-like"/>
</dbReference>
<dbReference type="NCBIfam" id="NF001030">
    <property type="entry name" value="PRK00110.1"/>
    <property type="match status" value="1"/>
</dbReference>
<name>A0A1F5ZQ84_9BACT</name>
<organism evidence="7 8">
    <name type="scientific">Candidatus Gottesmanbacteria bacterium RIFCSPHIGHO2_01_FULL_39_10</name>
    <dbReference type="NCBI Taxonomy" id="1798375"/>
    <lineage>
        <taxon>Bacteria</taxon>
        <taxon>Candidatus Gottesmaniibacteriota</taxon>
    </lineage>
</organism>
<keyword evidence="2 4" id="KW-0805">Transcription regulation</keyword>
<dbReference type="EMBL" id="MFJE01000013">
    <property type="protein sequence ID" value="OGG14666.1"/>
    <property type="molecule type" value="Genomic_DNA"/>
</dbReference>
<evidence type="ECO:0000259" key="5">
    <source>
        <dbReference type="Pfam" id="PF01709"/>
    </source>
</evidence>
<dbReference type="NCBIfam" id="TIGR01033">
    <property type="entry name" value="YebC/PmpR family DNA-binding transcriptional regulator"/>
    <property type="match status" value="1"/>
</dbReference>
<dbReference type="Gene3D" id="1.10.10.200">
    <property type="match status" value="1"/>
</dbReference>
<keyword evidence="4" id="KW-0238">DNA-binding</keyword>
<evidence type="ECO:0000256" key="2">
    <source>
        <dbReference type="ARBA" id="ARBA00023015"/>
    </source>
</evidence>